<dbReference type="Gene3D" id="3.40.50.1820">
    <property type="entry name" value="alpha/beta hydrolase"/>
    <property type="match status" value="1"/>
</dbReference>
<dbReference type="InterPro" id="IPR050300">
    <property type="entry name" value="GDXG_lipolytic_enzyme"/>
</dbReference>
<evidence type="ECO:0000256" key="1">
    <source>
        <dbReference type="ARBA" id="ARBA00022801"/>
    </source>
</evidence>
<dbReference type="Pfam" id="PF20434">
    <property type="entry name" value="BD-FAE"/>
    <property type="match status" value="1"/>
</dbReference>
<dbReference type="InterPro" id="IPR049492">
    <property type="entry name" value="BD-FAE-like_dom"/>
</dbReference>
<evidence type="ECO:0000313" key="5">
    <source>
        <dbReference type="Proteomes" id="UP001157126"/>
    </source>
</evidence>
<evidence type="ECO:0000256" key="2">
    <source>
        <dbReference type="SAM" id="MobiDB-lite"/>
    </source>
</evidence>
<dbReference type="InterPro" id="IPR029058">
    <property type="entry name" value="AB_hydrolase_fold"/>
</dbReference>
<evidence type="ECO:0000259" key="3">
    <source>
        <dbReference type="Pfam" id="PF20434"/>
    </source>
</evidence>
<keyword evidence="5" id="KW-1185">Reference proteome</keyword>
<dbReference type="SUPFAM" id="SSF53474">
    <property type="entry name" value="alpha/beta-Hydrolases"/>
    <property type="match status" value="1"/>
</dbReference>
<evidence type="ECO:0000313" key="4">
    <source>
        <dbReference type="EMBL" id="GMA41210.1"/>
    </source>
</evidence>
<dbReference type="Proteomes" id="UP001157126">
    <property type="component" value="Unassembled WGS sequence"/>
</dbReference>
<reference evidence="5" key="1">
    <citation type="journal article" date="2019" name="Int. J. Syst. Evol. Microbiol.">
        <title>The Global Catalogue of Microorganisms (GCM) 10K type strain sequencing project: providing services to taxonomists for standard genome sequencing and annotation.</title>
        <authorList>
            <consortium name="The Broad Institute Genomics Platform"/>
            <consortium name="The Broad Institute Genome Sequencing Center for Infectious Disease"/>
            <person name="Wu L."/>
            <person name="Ma J."/>
        </authorList>
    </citation>
    <scope>NUCLEOTIDE SEQUENCE [LARGE SCALE GENOMIC DNA]</scope>
    <source>
        <strain evidence="5">NBRC 113072</strain>
    </source>
</reference>
<gene>
    <name evidence="4" type="ORF">GCM10025883_32550</name>
</gene>
<name>A0ABQ6ITF0_9MICO</name>
<organism evidence="4 5">
    <name type="scientific">Mobilicoccus caccae</name>
    <dbReference type="NCBI Taxonomy" id="1859295"/>
    <lineage>
        <taxon>Bacteria</taxon>
        <taxon>Bacillati</taxon>
        <taxon>Actinomycetota</taxon>
        <taxon>Actinomycetes</taxon>
        <taxon>Micrococcales</taxon>
        <taxon>Dermatophilaceae</taxon>
        <taxon>Mobilicoccus</taxon>
    </lineage>
</organism>
<feature type="domain" description="BD-FAE-like" evidence="3">
    <location>
        <begin position="80"/>
        <end position="302"/>
    </location>
</feature>
<sequence>MQTKGETMKSRVLEIGVGAGLAVLLAACGGPQAQPTPAADSATTQSGSQSPAQNSQAPAEPVPERLDIDYVGDGADEHRLDLFLPTGQGPGPFPLVTWVHGGGWKSGDKGDIGRAEDIRMVETKQLLLDRGYAVAAPNYRLAPGATFPAPMHDVAASVRYLRAHAAELGLDPQRFALMGDSAGAHLAAMTALAPDKADLQGSLGETGVDAQVKAFVGYYGIYDLSTRTRDQKQVCGGGKPGAESSHGMLIGTDPDAPEGQQKAKAASPVTYVSATSPAVILFSGRKDCTAPYPQPEEFHQALQKAGATSELTFIDTEHADPQFWTDSAIHDKLIAFLDRHVKG</sequence>
<dbReference type="PANTHER" id="PTHR48081:SF13">
    <property type="entry name" value="ALPHA_BETA HYDROLASE"/>
    <property type="match status" value="1"/>
</dbReference>
<dbReference type="EMBL" id="BSUO01000001">
    <property type="protein sequence ID" value="GMA41210.1"/>
    <property type="molecule type" value="Genomic_DNA"/>
</dbReference>
<comment type="caution">
    <text evidence="4">The sequence shown here is derived from an EMBL/GenBank/DDBJ whole genome shotgun (WGS) entry which is preliminary data.</text>
</comment>
<protein>
    <submittedName>
        <fullName evidence="4">Lipase</fullName>
    </submittedName>
</protein>
<feature type="compositionally biased region" description="Polar residues" evidence="2">
    <location>
        <begin position="41"/>
        <end position="57"/>
    </location>
</feature>
<proteinExistence type="predicted"/>
<keyword evidence="1" id="KW-0378">Hydrolase</keyword>
<accession>A0ABQ6ITF0</accession>
<dbReference type="PROSITE" id="PS51257">
    <property type="entry name" value="PROKAR_LIPOPROTEIN"/>
    <property type="match status" value="1"/>
</dbReference>
<feature type="region of interest" description="Disordered" evidence="2">
    <location>
        <begin position="30"/>
        <end position="63"/>
    </location>
</feature>
<dbReference type="PANTHER" id="PTHR48081">
    <property type="entry name" value="AB HYDROLASE SUPERFAMILY PROTEIN C4A8.06C"/>
    <property type="match status" value="1"/>
</dbReference>